<dbReference type="Proteomes" id="UP000185491">
    <property type="component" value="Chromosome"/>
</dbReference>
<dbReference type="STRING" id="161895.CPHO_08490"/>
<dbReference type="RefSeq" id="WP_075734918.1">
    <property type="nucleotide sequence ID" value="NZ_CP009249.1"/>
</dbReference>
<proteinExistence type="predicted"/>
<sequence>MNGLSRSGLLALRRAARGQKISRARMEELEALGLVTLTGKGTTLKVQEVTPSGTTMLKEGRI</sequence>
<evidence type="ECO:0000313" key="2">
    <source>
        <dbReference type="Proteomes" id="UP000185491"/>
    </source>
</evidence>
<keyword evidence="2" id="KW-1185">Reference proteome</keyword>
<evidence type="ECO:0000313" key="1">
    <source>
        <dbReference type="EMBL" id="APT92916.1"/>
    </source>
</evidence>
<name>A0A1L7D420_9CORY</name>
<accession>A0A1L7D420</accession>
<reference evidence="1 2" key="1">
    <citation type="submission" date="2014-08" db="EMBL/GenBank/DDBJ databases">
        <title>Complete genome sequence of Corynebacterium phocae M408/89/1(T)(=DSM 44612(T)), isolated from the common seal (Phoca vitulina).</title>
        <authorList>
            <person name="Ruckert C."/>
            <person name="Albersmeier A."/>
            <person name="Winkler A."/>
            <person name="Kalinowski J."/>
        </authorList>
    </citation>
    <scope>NUCLEOTIDE SEQUENCE [LARGE SCALE GENOMIC DNA]</scope>
    <source>
        <strain evidence="1 2">M408/89/1</strain>
    </source>
</reference>
<organism evidence="1 2">
    <name type="scientific">Corynebacterium phocae</name>
    <dbReference type="NCBI Taxonomy" id="161895"/>
    <lineage>
        <taxon>Bacteria</taxon>
        <taxon>Bacillati</taxon>
        <taxon>Actinomycetota</taxon>
        <taxon>Actinomycetes</taxon>
        <taxon>Mycobacteriales</taxon>
        <taxon>Corynebacteriaceae</taxon>
        <taxon>Corynebacterium</taxon>
    </lineage>
</organism>
<dbReference type="AlphaFoldDB" id="A0A1L7D420"/>
<gene>
    <name evidence="1" type="ORF">CPHO_08490</name>
</gene>
<protein>
    <submittedName>
        <fullName evidence="1">Uncharacterized protein</fullName>
    </submittedName>
</protein>
<dbReference type="KEGG" id="cpho:CPHO_08490"/>
<dbReference type="EMBL" id="CP009249">
    <property type="protein sequence ID" value="APT92916.1"/>
    <property type="molecule type" value="Genomic_DNA"/>
</dbReference>